<dbReference type="GO" id="GO:0016567">
    <property type="term" value="P:protein ubiquitination"/>
    <property type="evidence" value="ECO:0007669"/>
    <property type="project" value="TreeGrafter"/>
</dbReference>
<proteinExistence type="inferred from homology"/>
<accession>A0A813YEW4</accession>
<dbReference type="Proteomes" id="UP000663852">
    <property type="component" value="Unassembled WGS sequence"/>
</dbReference>
<evidence type="ECO:0000313" key="6">
    <source>
        <dbReference type="EMBL" id="CAF1287282.1"/>
    </source>
</evidence>
<dbReference type="EMBL" id="CAJNOJ010000029">
    <property type="protein sequence ID" value="CAF0883311.1"/>
    <property type="molecule type" value="Genomic_DNA"/>
</dbReference>
<dbReference type="SMART" id="SM00248">
    <property type="entry name" value="ANK"/>
    <property type="match status" value="2"/>
</dbReference>
<sequence length="108" mass="12572">MTTNSTCDFQQLMYLLDTNDLEEVRSLLKHENGVKRMNLFDKFDNDNNTLLHRYILRNQADAVHLLLECGASVYAVNKYGWLPIHVAVYCGANQLIIKYLLEFSKRSM</sequence>
<dbReference type="EMBL" id="CAJNOR010002389">
    <property type="protein sequence ID" value="CAF1287282.1"/>
    <property type="molecule type" value="Genomic_DNA"/>
</dbReference>
<dbReference type="AlphaFoldDB" id="A0A813YEW4"/>
<evidence type="ECO:0000256" key="2">
    <source>
        <dbReference type="ARBA" id="ARBA00022737"/>
    </source>
</evidence>
<dbReference type="SUPFAM" id="SSF48403">
    <property type="entry name" value="Ankyrin repeat"/>
    <property type="match status" value="1"/>
</dbReference>
<evidence type="ECO:0000313" key="5">
    <source>
        <dbReference type="EMBL" id="CAF0883311.1"/>
    </source>
</evidence>
<evidence type="ECO:0000256" key="3">
    <source>
        <dbReference type="ARBA" id="ARBA00023043"/>
    </source>
</evidence>
<dbReference type="Gene3D" id="1.25.40.20">
    <property type="entry name" value="Ankyrin repeat-containing domain"/>
    <property type="match status" value="1"/>
</dbReference>
<organism evidence="5 8">
    <name type="scientific">Adineta ricciae</name>
    <name type="common">Rotifer</name>
    <dbReference type="NCBI Taxonomy" id="249248"/>
    <lineage>
        <taxon>Eukaryota</taxon>
        <taxon>Metazoa</taxon>
        <taxon>Spiralia</taxon>
        <taxon>Gnathifera</taxon>
        <taxon>Rotifera</taxon>
        <taxon>Eurotatoria</taxon>
        <taxon>Bdelloidea</taxon>
        <taxon>Adinetida</taxon>
        <taxon>Adinetidae</taxon>
        <taxon>Adineta</taxon>
    </lineage>
</organism>
<dbReference type="PROSITE" id="PS50088">
    <property type="entry name" value="ANK_REPEAT"/>
    <property type="match status" value="1"/>
</dbReference>
<dbReference type="PANTHER" id="PTHR24136:SF15">
    <property type="entry name" value="ANK_REP_REGION DOMAIN-CONTAINING PROTEIN"/>
    <property type="match status" value="1"/>
</dbReference>
<protein>
    <submittedName>
        <fullName evidence="5">Uncharacterized protein</fullName>
    </submittedName>
</protein>
<dbReference type="InterPro" id="IPR051573">
    <property type="entry name" value="Ankyrin-SOCS_box_domain"/>
</dbReference>
<comment type="similarity">
    <text evidence="1">Belongs to the ankyrin SOCS box (ASB) family.</text>
</comment>
<evidence type="ECO:0000313" key="7">
    <source>
        <dbReference type="Proteomes" id="UP000663828"/>
    </source>
</evidence>
<keyword evidence="7" id="KW-1185">Reference proteome</keyword>
<dbReference type="InterPro" id="IPR036770">
    <property type="entry name" value="Ankyrin_rpt-contain_sf"/>
</dbReference>
<dbReference type="Pfam" id="PF12796">
    <property type="entry name" value="Ank_2"/>
    <property type="match status" value="1"/>
</dbReference>
<name>A0A813YEW4_ADIRI</name>
<keyword evidence="2" id="KW-0677">Repeat</keyword>
<evidence type="ECO:0000256" key="1">
    <source>
        <dbReference type="ARBA" id="ARBA00005949"/>
    </source>
</evidence>
<dbReference type="GO" id="GO:0045732">
    <property type="term" value="P:positive regulation of protein catabolic process"/>
    <property type="evidence" value="ECO:0007669"/>
    <property type="project" value="TreeGrafter"/>
</dbReference>
<evidence type="ECO:0000313" key="8">
    <source>
        <dbReference type="Proteomes" id="UP000663852"/>
    </source>
</evidence>
<dbReference type="Proteomes" id="UP000663828">
    <property type="component" value="Unassembled WGS sequence"/>
</dbReference>
<evidence type="ECO:0000256" key="4">
    <source>
        <dbReference type="PROSITE-ProRule" id="PRU00023"/>
    </source>
</evidence>
<dbReference type="InterPro" id="IPR002110">
    <property type="entry name" value="Ankyrin_rpt"/>
</dbReference>
<reference evidence="5" key="1">
    <citation type="submission" date="2021-02" db="EMBL/GenBank/DDBJ databases">
        <authorList>
            <person name="Nowell W R."/>
        </authorList>
    </citation>
    <scope>NUCLEOTIDE SEQUENCE</scope>
</reference>
<comment type="caution">
    <text evidence="5">The sequence shown here is derived from an EMBL/GenBank/DDBJ whole genome shotgun (WGS) entry which is preliminary data.</text>
</comment>
<dbReference type="OrthoDB" id="194358at2759"/>
<feature type="repeat" description="ANK" evidence="4">
    <location>
        <begin position="46"/>
        <end position="78"/>
    </location>
</feature>
<gene>
    <name evidence="5" type="ORF">EDS130_LOCUS8902</name>
    <name evidence="6" type="ORF">XAT740_LOCUS28140</name>
</gene>
<keyword evidence="3 4" id="KW-0040">ANK repeat</keyword>
<dbReference type="PANTHER" id="PTHR24136">
    <property type="entry name" value="SOWAH (DROSOPHILA) HOMOLOG"/>
    <property type="match status" value="1"/>
</dbReference>